<comment type="subcellular location">
    <subcellularLocation>
        <location evidence="1">Nucleus</location>
    </subcellularLocation>
</comment>
<evidence type="ECO:0000256" key="2">
    <source>
        <dbReference type="ARBA" id="ARBA00023015"/>
    </source>
</evidence>
<dbReference type="FunFam" id="1.20.5.170:FF:000020">
    <property type="entry name" value="BZIP transcription factor"/>
    <property type="match status" value="1"/>
</dbReference>
<evidence type="ECO:0000313" key="9">
    <source>
        <dbReference type="Proteomes" id="UP000029120"/>
    </source>
</evidence>
<dbReference type="Gramene" id="KFK41975">
    <property type="protein sequence ID" value="KFK41975"/>
    <property type="gene ID" value="AALP_AA2G196000"/>
</dbReference>
<evidence type="ECO:0000256" key="1">
    <source>
        <dbReference type="ARBA" id="ARBA00004123"/>
    </source>
</evidence>
<reference evidence="9" key="1">
    <citation type="journal article" date="2015" name="Nat. Plants">
        <title>Genome expansion of Arabis alpina linked with retrotransposition and reduced symmetric DNA methylation.</title>
        <authorList>
            <person name="Willing E.M."/>
            <person name="Rawat V."/>
            <person name="Mandakova T."/>
            <person name="Maumus F."/>
            <person name="James G.V."/>
            <person name="Nordstroem K.J."/>
            <person name="Becker C."/>
            <person name="Warthmann N."/>
            <person name="Chica C."/>
            <person name="Szarzynska B."/>
            <person name="Zytnicki M."/>
            <person name="Albani M.C."/>
            <person name="Kiefer C."/>
            <person name="Bergonzi S."/>
            <person name="Castaings L."/>
            <person name="Mateos J.L."/>
            <person name="Berns M.C."/>
            <person name="Bujdoso N."/>
            <person name="Piofczyk T."/>
            <person name="de Lorenzo L."/>
            <person name="Barrero-Sicilia C."/>
            <person name="Mateos I."/>
            <person name="Piednoel M."/>
            <person name="Hagmann J."/>
            <person name="Chen-Min-Tao R."/>
            <person name="Iglesias-Fernandez R."/>
            <person name="Schuster S.C."/>
            <person name="Alonso-Blanco C."/>
            <person name="Roudier F."/>
            <person name="Carbonero P."/>
            <person name="Paz-Ares J."/>
            <person name="Davis S.J."/>
            <person name="Pecinka A."/>
            <person name="Quesneville H."/>
            <person name="Colot V."/>
            <person name="Lysak M.A."/>
            <person name="Weigel D."/>
            <person name="Coupland G."/>
            <person name="Schneeberger K."/>
        </authorList>
    </citation>
    <scope>NUCLEOTIDE SEQUENCE [LARGE SCALE GENOMIC DNA]</scope>
    <source>
        <strain evidence="9">cv. Pajares</strain>
    </source>
</reference>
<dbReference type="GO" id="GO:0003700">
    <property type="term" value="F:DNA-binding transcription factor activity"/>
    <property type="evidence" value="ECO:0007669"/>
    <property type="project" value="EnsemblPlants"/>
</dbReference>
<keyword evidence="9" id="KW-1185">Reference proteome</keyword>
<dbReference type="PROSITE" id="PS00036">
    <property type="entry name" value="BZIP_BASIC"/>
    <property type="match status" value="1"/>
</dbReference>
<dbReference type="Pfam" id="PF00170">
    <property type="entry name" value="bZIP_1"/>
    <property type="match status" value="1"/>
</dbReference>
<evidence type="ECO:0000313" key="8">
    <source>
        <dbReference type="EMBL" id="KFK41975.1"/>
    </source>
</evidence>
<dbReference type="InterPro" id="IPR045314">
    <property type="entry name" value="bZIP_plant_GBF1"/>
</dbReference>
<dbReference type="GO" id="GO:0005634">
    <property type="term" value="C:nucleus"/>
    <property type="evidence" value="ECO:0007669"/>
    <property type="project" value="UniProtKB-SubCell"/>
</dbReference>
<name>A0A087HIM3_ARAAL</name>
<evidence type="ECO:0000256" key="5">
    <source>
        <dbReference type="ARBA" id="ARBA00023242"/>
    </source>
</evidence>
<dbReference type="PROSITE" id="PS50217">
    <property type="entry name" value="BZIP"/>
    <property type="match status" value="1"/>
</dbReference>
<keyword evidence="3" id="KW-0238">DNA-binding</keyword>
<dbReference type="SUPFAM" id="SSF57959">
    <property type="entry name" value="Leucine zipper domain"/>
    <property type="match status" value="1"/>
</dbReference>
<dbReference type="GO" id="GO:0009845">
    <property type="term" value="P:seed germination"/>
    <property type="evidence" value="ECO:0007669"/>
    <property type="project" value="EnsemblPlants"/>
</dbReference>
<dbReference type="AlphaFoldDB" id="A0A087HIM3"/>
<dbReference type="InterPro" id="IPR046347">
    <property type="entry name" value="bZIP_sf"/>
</dbReference>
<feature type="domain" description="BZIP" evidence="7">
    <location>
        <begin position="44"/>
        <end position="107"/>
    </location>
</feature>
<feature type="compositionally biased region" description="Polar residues" evidence="6">
    <location>
        <begin position="19"/>
        <end position="34"/>
    </location>
</feature>
<protein>
    <recommendedName>
        <fullName evidence="7">BZIP domain-containing protein</fullName>
    </recommendedName>
</protein>
<accession>A0A087HIM3</accession>
<evidence type="ECO:0000259" key="7">
    <source>
        <dbReference type="PROSITE" id="PS50217"/>
    </source>
</evidence>
<dbReference type="EMBL" id="CM002870">
    <property type="protein sequence ID" value="KFK41975.1"/>
    <property type="molecule type" value="Genomic_DNA"/>
</dbReference>
<feature type="compositionally biased region" description="Low complexity" evidence="6">
    <location>
        <begin position="1"/>
        <end position="18"/>
    </location>
</feature>
<dbReference type="eggNOG" id="ENOG502S0BS">
    <property type="taxonomic scope" value="Eukaryota"/>
</dbReference>
<dbReference type="GO" id="GO:0046982">
    <property type="term" value="F:protein heterodimerization activity"/>
    <property type="evidence" value="ECO:0007669"/>
    <property type="project" value="EnsemblPlants"/>
</dbReference>
<sequence length="163" mass="17879">MNKTEITGSSSSSISITGLQNSGSITGLTNSGSESDLRERDLIDERKRKRKQSNRESARRSRMRKQKHLDDLTVQVNHLRKENSQIVAGIAVTSQHYAAIEAENSVLRAQLLELNHRFNSLTEIVDFVETGFGIETGHGELIDGGGGGLGFFDGVMNSMNLGF</sequence>
<keyword evidence="4" id="KW-0804">Transcription</keyword>
<feature type="region of interest" description="Disordered" evidence="6">
    <location>
        <begin position="1"/>
        <end position="71"/>
    </location>
</feature>
<evidence type="ECO:0000256" key="6">
    <source>
        <dbReference type="SAM" id="MobiDB-lite"/>
    </source>
</evidence>
<dbReference type="InterPro" id="IPR004827">
    <property type="entry name" value="bZIP"/>
</dbReference>
<organism evidence="8 9">
    <name type="scientific">Arabis alpina</name>
    <name type="common">Alpine rock-cress</name>
    <dbReference type="NCBI Taxonomy" id="50452"/>
    <lineage>
        <taxon>Eukaryota</taxon>
        <taxon>Viridiplantae</taxon>
        <taxon>Streptophyta</taxon>
        <taxon>Embryophyta</taxon>
        <taxon>Tracheophyta</taxon>
        <taxon>Spermatophyta</taxon>
        <taxon>Magnoliopsida</taxon>
        <taxon>eudicotyledons</taxon>
        <taxon>Gunneridae</taxon>
        <taxon>Pentapetalae</taxon>
        <taxon>rosids</taxon>
        <taxon>malvids</taxon>
        <taxon>Brassicales</taxon>
        <taxon>Brassicaceae</taxon>
        <taxon>Arabideae</taxon>
        <taxon>Arabis</taxon>
    </lineage>
</organism>
<dbReference type="PANTHER" id="PTHR45764:SF38">
    <property type="entry name" value="BZIP TRANSCRIPTION FACTOR 44"/>
    <property type="match status" value="1"/>
</dbReference>
<evidence type="ECO:0000256" key="3">
    <source>
        <dbReference type="ARBA" id="ARBA00023125"/>
    </source>
</evidence>
<keyword evidence="5" id="KW-0539">Nucleus</keyword>
<gene>
    <name evidence="8" type="ordered locus">AALP_Aa2g196000</name>
</gene>
<dbReference type="OrthoDB" id="551672at2759"/>
<proteinExistence type="predicted"/>
<dbReference type="GO" id="GO:0045893">
    <property type="term" value="P:positive regulation of DNA-templated transcription"/>
    <property type="evidence" value="ECO:0007669"/>
    <property type="project" value="TreeGrafter"/>
</dbReference>
<keyword evidence="2" id="KW-0805">Transcription regulation</keyword>
<dbReference type="PANTHER" id="PTHR45764">
    <property type="entry name" value="BZIP TRANSCRIPTION FACTOR 44"/>
    <property type="match status" value="1"/>
</dbReference>
<feature type="compositionally biased region" description="Basic and acidic residues" evidence="6">
    <location>
        <begin position="35"/>
        <end position="46"/>
    </location>
</feature>
<dbReference type="OMA" id="LNAGNEC"/>
<dbReference type="GO" id="GO:0000976">
    <property type="term" value="F:transcription cis-regulatory region binding"/>
    <property type="evidence" value="ECO:0007669"/>
    <property type="project" value="EnsemblPlants"/>
</dbReference>
<evidence type="ECO:0000256" key="4">
    <source>
        <dbReference type="ARBA" id="ARBA00023163"/>
    </source>
</evidence>
<dbReference type="CDD" id="cd14702">
    <property type="entry name" value="bZIP_plant_GBF1"/>
    <property type="match status" value="1"/>
</dbReference>
<dbReference type="Proteomes" id="UP000029120">
    <property type="component" value="Chromosome 2"/>
</dbReference>
<dbReference type="SMART" id="SM00338">
    <property type="entry name" value="BRLZ"/>
    <property type="match status" value="1"/>
</dbReference>
<dbReference type="Gene3D" id="1.20.5.170">
    <property type="match status" value="1"/>
</dbReference>